<dbReference type="SUPFAM" id="SSF49854">
    <property type="entry name" value="Spermadhesin, CUB domain"/>
    <property type="match status" value="3"/>
</dbReference>
<dbReference type="SMART" id="SM00042">
    <property type="entry name" value="CUB"/>
    <property type="match status" value="3"/>
</dbReference>
<keyword evidence="3" id="KW-1015">Disulfide bond</keyword>
<dbReference type="RefSeq" id="XP_013775719.1">
    <property type="nucleotide sequence ID" value="XM_013920265.2"/>
</dbReference>
<dbReference type="InterPro" id="IPR036179">
    <property type="entry name" value="Ig-like_dom_sf"/>
</dbReference>
<dbReference type="SUPFAM" id="SSF50494">
    <property type="entry name" value="Trypsin-like serine proteases"/>
    <property type="match status" value="1"/>
</dbReference>
<evidence type="ECO:0000259" key="8">
    <source>
        <dbReference type="PROSITE" id="PS50240"/>
    </source>
</evidence>
<dbReference type="SMART" id="SM00020">
    <property type="entry name" value="Tryp_SPc"/>
    <property type="match status" value="1"/>
</dbReference>
<feature type="domain" description="CUB" evidence="7">
    <location>
        <begin position="111"/>
        <end position="225"/>
    </location>
</feature>
<proteinExistence type="predicted"/>
<dbReference type="CDD" id="cd00041">
    <property type="entry name" value="CUB"/>
    <property type="match status" value="3"/>
</dbReference>
<dbReference type="InterPro" id="IPR003599">
    <property type="entry name" value="Ig_sub"/>
</dbReference>
<sequence>MLSLLHMETRERLLSWHRLSQSPLKRCVVIVSVCTYLAVVFVFSVTVTGVISFWDKNNPSSSKSDGLFKPKTAPLQNYEFSNKNPPQIENLSQKKNILERVVRNIDVVGKCEKNLEVTDLGGELTSPYYPEVYPSNLDCFWHLRGENGKNIVLEIVSLEIEDETECLYDYLEIYAGPKVSSPKIGRYCGALQNVVIATNSSKVLILFHSDPNYEVQGFKLIYHLESVADCQPTLTGPEGDITSPLYPSNYPDNIDCWTKITVHNEKQIILEFEKISLEVDKDCSYDFIEVFDGSVKDAPLLGRFCKREDQKTLRSTNNTVLVHFHSDDLLNHRGFQAHYSTSNYVSTPDPQDLGECTWENQQWNGTISSPNFPKKYPSNAQCRFMIEAPQDHVVILKFNKLELENVPNCTFDYVELRDGHHNDADLLGRYCGDRQDEEVMSSQEKMLVVFKSDDFSEFSGFQAEYWFDLAKDNATEVLVKEKIKEVVNQDKNLDIPFSKTPENASVVENESHLLQCDSTHPGAKIRWLKGEKFLGGSEPLPGLKMISSNLLFIKSMNKQLEGIYTCTAVLPDGVNSVTAFITMTPVGKKEECPIEFHRTPKDVTILEGEYTYLQCFVRSQNVDITWVKNGEPLGDYARFQILSGYLTLNKAVVEDAGIYTCIAKDKTNNCEKKNSAIIAIRSRASVEEMCGQPKMGIPDKTKPIMENGKIVGGNTARKGAHPWQVMLWDPKIKVFCGGALLNERWVITAAHCLISKNVDWPNVRVKLGEHDQYEEEPEELVLPIYDKIPHPSFDPNTFDNDIGLIKLPNIINFNDYIIPICLGHREQHEEYFFNHQDLRMGTVTGWGQLNWKGLQPRFLREIRIPVVEDSICIASTIYRVTSNMFCAGYSQETKHKKDSCKGDSGGPFVIEQDGKWYLVGVVSWGEQCGRVGKYGFYTKVANYIHWIKGILNS</sequence>
<dbReference type="InterPro" id="IPR013098">
    <property type="entry name" value="Ig_I-set"/>
</dbReference>
<evidence type="ECO:0000256" key="2">
    <source>
        <dbReference type="ARBA" id="ARBA00022820"/>
    </source>
</evidence>
<keyword evidence="10" id="KW-1185">Reference proteome</keyword>
<dbReference type="PANTHER" id="PTHR24251">
    <property type="entry name" value="OVOCHYMASE-RELATED"/>
    <property type="match status" value="1"/>
</dbReference>
<dbReference type="Pfam" id="PF00431">
    <property type="entry name" value="CUB"/>
    <property type="match status" value="3"/>
</dbReference>
<organism evidence="10 11">
    <name type="scientific">Limulus polyphemus</name>
    <name type="common">Atlantic horseshoe crab</name>
    <dbReference type="NCBI Taxonomy" id="6850"/>
    <lineage>
        <taxon>Eukaryota</taxon>
        <taxon>Metazoa</taxon>
        <taxon>Ecdysozoa</taxon>
        <taxon>Arthropoda</taxon>
        <taxon>Chelicerata</taxon>
        <taxon>Merostomata</taxon>
        <taxon>Xiphosura</taxon>
        <taxon>Limulidae</taxon>
        <taxon>Limulus</taxon>
    </lineage>
</organism>
<protein>
    <submittedName>
        <fullName evidence="11">Uncharacterized protein LOC106460548</fullName>
    </submittedName>
</protein>
<dbReference type="InterPro" id="IPR013783">
    <property type="entry name" value="Ig-like_fold"/>
</dbReference>
<evidence type="ECO:0000256" key="6">
    <source>
        <dbReference type="SAM" id="Phobius"/>
    </source>
</evidence>
<dbReference type="Gene3D" id="2.60.120.290">
    <property type="entry name" value="Spermadhesin, CUB domain"/>
    <property type="match status" value="3"/>
</dbReference>
<reference evidence="11" key="1">
    <citation type="submission" date="2025-08" db="UniProtKB">
        <authorList>
            <consortium name="RefSeq"/>
        </authorList>
    </citation>
    <scope>IDENTIFICATION</scope>
    <source>
        <tissue evidence="11">Muscle</tissue>
    </source>
</reference>
<dbReference type="Gene3D" id="2.60.40.10">
    <property type="entry name" value="Immunoglobulins"/>
    <property type="match status" value="2"/>
</dbReference>
<dbReference type="InterPro" id="IPR018114">
    <property type="entry name" value="TRYPSIN_HIS"/>
</dbReference>
<evidence type="ECO:0000259" key="9">
    <source>
        <dbReference type="PROSITE" id="PS50835"/>
    </source>
</evidence>
<dbReference type="InterPro" id="IPR033116">
    <property type="entry name" value="TRYPSIN_SER"/>
</dbReference>
<keyword evidence="5" id="KW-0645">Protease</keyword>
<keyword evidence="6" id="KW-0472">Membrane</keyword>
<dbReference type="InterPro" id="IPR001314">
    <property type="entry name" value="Peptidase_S1A"/>
</dbReference>
<feature type="domain" description="CUB" evidence="7">
    <location>
        <begin position="230"/>
        <end position="342"/>
    </location>
</feature>
<dbReference type="InterPro" id="IPR035914">
    <property type="entry name" value="Sperma_CUB_dom_sf"/>
</dbReference>
<keyword evidence="5" id="KW-0378">Hydrolase</keyword>
<dbReference type="InterPro" id="IPR043504">
    <property type="entry name" value="Peptidase_S1_PA_chymotrypsin"/>
</dbReference>
<dbReference type="SMART" id="SM00409">
    <property type="entry name" value="IG"/>
    <property type="match status" value="2"/>
</dbReference>
<evidence type="ECO:0000256" key="1">
    <source>
        <dbReference type="ARBA" id="ARBA00022737"/>
    </source>
</evidence>
<dbReference type="GeneID" id="106460548"/>
<dbReference type="Gene3D" id="2.40.10.10">
    <property type="entry name" value="Trypsin-like serine proteases"/>
    <property type="match status" value="2"/>
</dbReference>
<dbReference type="InterPro" id="IPR007110">
    <property type="entry name" value="Ig-like_dom"/>
</dbReference>
<dbReference type="PROSITE" id="PS50835">
    <property type="entry name" value="IG_LIKE"/>
    <property type="match status" value="2"/>
</dbReference>
<dbReference type="Proteomes" id="UP000694941">
    <property type="component" value="Unplaced"/>
</dbReference>
<dbReference type="SUPFAM" id="SSF48726">
    <property type="entry name" value="Immunoglobulin"/>
    <property type="match status" value="2"/>
</dbReference>
<feature type="transmembrane region" description="Helical" evidence="6">
    <location>
        <begin position="27"/>
        <end position="54"/>
    </location>
</feature>
<name>A0ABM1B6D0_LIMPO</name>
<gene>
    <name evidence="11" type="primary">LOC106460548</name>
</gene>
<feature type="domain" description="Ig-like" evidence="9">
    <location>
        <begin position="593"/>
        <end position="679"/>
    </location>
</feature>
<keyword evidence="2" id="KW-0353">Hemolymph clotting</keyword>
<dbReference type="PROSITE" id="PS00135">
    <property type="entry name" value="TRYPSIN_SER"/>
    <property type="match status" value="1"/>
</dbReference>
<dbReference type="InterPro" id="IPR001254">
    <property type="entry name" value="Trypsin_dom"/>
</dbReference>
<comment type="caution">
    <text evidence="4">Lacks conserved residue(s) required for the propagation of feature annotation.</text>
</comment>
<keyword evidence="6" id="KW-0812">Transmembrane</keyword>
<dbReference type="Pfam" id="PF07679">
    <property type="entry name" value="I-set"/>
    <property type="match status" value="1"/>
</dbReference>
<dbReference type="PRINTS" id="PR00722">
    <property type="entry name" value="CHYMOTRYPSIN"/>
</dbReference>
<feature type="domain" description="Ig-like" evidence="9">
    <location>
        <begin position="496"/>
        <end position="582"/>
    </location>
</feature>
<dbReference type="SMART" id="SM00408">
    <property type="entry name" value="IGc2"/>
    <property type="match status" value="2"/>
</dbReference>
<evidence type="ECO:0000256" key="3">
    <source>
        <dbReference type="ARBA" id="ARBA00023157"/>
    </source>
</evidence>
<dbReference type="Pfam" id="PF00089">
    <property type="entry name" value="Trypsin"/>
    <property type="match status" value="1"/>
</dbReference>
<feature type="domain" description="CUB" evidence="7">
    <location>
        <begin position="356"/>
        <end position="468"/>
    </location>
</feature>
<dbReference type="PROSITE" id="PS00134">
    <property type="entry name" value="TRYPSIN_HIS"/>
    <property type="match status" value="1"/>
</dbReference>
<evidence type="ECO:0000313" key="10">
    <source>
        <dbReference type="Proteomes" id="UP000694941"/>
    </source>
</evidence>
<dbReference type="InterPro" id="IPR000859">
    <property type="entry name" value="CUB_dom"/>
</dbReference>
<dbReference type="PANTHER" id="PTHR24251:SF40">
    <property type="entry name" value="CUB DOMAIN-CONTAINING PROTEIN"/>
    <property type="match status" value="1"/>
</dbReference>
<feature type="domain" description="Peptidase S1" evidence="8">
    <location>
        <begin position="710"/>
        <end position="952"/>
    </location>
</feature>
<accession>A0ABM1B6D0</accession>
<dbReference type="PROSITE" id="PS50240">
    <property type="entry name" value="TRYPSIN_DOM"/>
    <property type="match status" value="1"/>
</dbReference>
<keyword evidence="6" id="KW-1133">Transmembrane helix</keyword>
<keyword evidence="5" id="KW-0720">Serine protease</keyword>
<evidence type="ECO:0000259" key="7">
    <source>
        <dbReference type="PROSITE" id="PS01180"/>
    </source>
</evidence>
<evidence type="ECO:0000313" key="11">
    <source>
        <dbReference type="RefSeq" id="XP_013775719.1"/>
    </source>
</evidence>
<keyword evidence="1" id="KW-0677">Repeat</keyword>
<evidence type="ECO:0000256" key="4">
    <source>
        <dbReference type="PROSITE-ProRule" id="PRU00059"/>
    </source>
</evidence>
<dbReference type="InterPro" id="IPR009003">
    <property type="entry name" value="Peptidase_S1_PA"/>
</dbReference>
<dbReference type="CDD" id="cd00190">
    <property type="entry name" value="Tryp_SPc"/>
    <property type="match status" value="1"/>
</dbReference>
<dbReference type="InterPro" id="IPR003598">
    <property type="entry name" value="Ig_sub2"/>
</dbReference>
<dbReference type="PROSITE" id="PS01180">
    <property type="entry name" value="CUB"/>
    <property type="match status" value="3"/>
</dbReference>
<evidence type="ECO:0000256" key="5">
    <source>
        <dbReference type="RuleBase" id="RU363034"/>
    </source>
</evidence>